<dbReference type="SMART" id="SM00451">
    <property type="entry name" value="ZnF_U1"/>
    <property type="match status" value="4"/>
</dbReference>
<dbReference type="InterPro" id="IPR036236">
    <property type="entry name" value="Znf_C2H2_sf"/>
</dbReference>
<feature type="domain" description="C2H2-type" evidence="2">
    <location>
        <begin position="250"/>
        <end position="272"/>
    </location>
</feature>
<feature type="compositionally biased region" description="Basic and acidic residues" evidence="1">
    <location>
        <begin position="1"/>
        <end position="10"/>
    </location>
</feature>
<feature type="region of interest" description="Disordered" evidence="1">
    <location>
        <begin position="414"/>
        <end position="441"/>
    </location>
</feature>
<dbReference type="KEGG" id="emc:129338234"/>
<feature type="region of interest" description="Disordered" evidence="1">
    <location>
        <begin position="139"/>
        <end position="179"/>
    </location>
</feature>
<dbReference type="Proteomes" id="UP001190640">
    <property type="component" value="Chromosome 12"/>
</dbReference>
<feature type="compositionally biased region" description="Basic residues" evidence="1">
    <location>
        <begin position="506"/>
        <end position="516"/>
    </location>
</feature>
<sequence>MAAAAGRERAVGGGGAGGPPLPRGQRADDTLDEATRKELCTDTFCKVCGAVLQFESQRVSHYEGKKHAQKVRLYLQMHSEQEEGQEPGKQKKQYINFQMDPNVDKNTYCSLCNMIFTSPIVAQSHYLGKIHAKKLKQLSADPAQQHPTQSTQPEPGHSAVPELCHESTSQDVDSEDPSLSFSAPFDLDNPEKYCKLCLAPFNNPLMAHQHYVGKKHKRNEERKKLMAEIGPEAITGESKANTVGAGNYTCPICSISLTSIEMYQSHMKGNKHHTKEAMIVSLMKNTKSTYNSFQDELADYIKVQKARGLEPKTNFRTLEEEFQREEFEALSGQEKTEFNQDQFLHDTYEPDQHSIFSTKTYVENTLPCRSPALANPRKLEKAPLSQLSTEHCSEKQVSPLTTCKRDDTDRLSDEGLVFSDRSPNYYRGSQEINKNKKKYARDGEKNLCQQLAKCKRKRYHKEDDNLRKDSEKQKQRQDTADSATEGKSKHSKDKGNNESFSEKESRKHKKEKKKAKVSGPTEEEILWNESILGF</sequence>
<dbReference type="GeneID" id="129338234"/>
<dbReference type="PROSITE" id="PS00028">
    <property type="entry name" value="ZINC_FINGER_C2H2_1"/>
    <property type="match status" value="1"/>
</dbReference>
<feature type="region of interest" description="Disordered" evidence="1">
    <location>
        <begin position="459"/>
        <end position="522"/>
    </location>
</feature>
<keyword evidence="3" id="KW-1185">Reference proteome</keyword>
<dbReference type="PANTHER" id="PTHR46742">
    <property type="entry name" value="LYSINE-RICH COILED-COIL PROTEIN 1"/>
    <property type="match status" value="1"/>
</dbReference>
<dbReference type="Pfam" id="PF12874">
    <property type="entry name" value="zf-met"/>
    <property type="match status" value="4"/>
</dbReference>
<evidence type="ECO:0000256" key="1">
    <source>
        <dbReference type="SAM" id="MobiDB-lite"/>
    </source>
</evidence>
<dbReference type="GO" id="GO:0003676">
    <property type="term" value="F:nucleic acid binding"/>
    <property type="evidence" value="ECO:0007669"/>
    <property type="project" value="InterPro"/>
</dbReference>
<feature type="compositionally biased region" description="Polar residues" evidence="1">
    <location>
        <begin position="166"/>
        <end position="179"/>
    </location>
</feature>
<feature type="compositionally biased region" description="Basic and acidic residues" evidence="1">
    <location>
        <begin position="460"/>
        <end position="505"/>
    </location>
</feature>
<gene>
    <name evidence="4" type="primary">LOC129338234</name>
</gene>
<evidence type="ECO:0000313" key="3">
    <source>
        <dbReference type="Proteomes" id="UP001190640"/>
    </source>
</evidence>
<evidence type="ECO:0000259" key="2">
    <source>
        <dbReference type="PROSITE" id="PS00028"/>
    </source>
</evidence>
<evidence type="ECO:0000313" key="4">
    <source>
        <dbReference type="RefSeq" id="XP_054848270.1"/>
    </source>
</evidence>
<dbReference type="GO" id="GO:0008270">
    <property type="term" value="F:zinc ion binding"/>
    <property type="evidence" value="ECO:0007669"/>
    <property type="project" value="InterPro"/>
</dbReference>
<dbReference type="RefSeq" id="XP_054848270.1">
    <property type="nucleotide sequence ID" value="XM_054992295.1"/>
</dbReference>
<dbReference type="SMART" id="SM00355">
    <property type="entry name" value="ZnF_C2H2"/>
    <property type="match status" value="4"/>
</dbReference>
<name>A0AA97L9Q9_EUBMA</name>
<feature type="region of interest" description="Disordered" evidence="1">
    <location>
        <begin position="1"/>
        <end position="28"/>
    </location>
</feature>
<accession>A0AA97L9Q9</accession>
<dbReference type="Gene3D" id="3.30.160.60">
    <property type="entry name" value="Classic Zinc Finger"/>
    <property type="match status" value="4"/>
</dbReference>
<proteinExistence type="predicted"/>
<dbReference type="InterPro" id="IPR003604">
    <property type="entry name" value="Matrin/U1-like-C_Znf_C2H2"/>
</dbReference>
<dbReference type="AlphaFoldDB" id="A0AA97L9Q9"/>
<dbReference type="InterPro" id="IPR013087">
    <property type="entry name" value="Znf_C2H2_type"/>
</dbReference>
<protein>
    <submittedName>
        <fullName evidence="4">Zinc finger matrin-type protein 1-like isoform X1</fullName>
    </submittedName>
</protein>
<dbReference type="PANTHER" id="PTHR46742:SF2">
    <property type="entry name" value="ZINC FINGER MATRIN-TYPE PROTEIN 1"/>
    <property type="match status" value="1"/>
</dbReference>
<organism evidence="3 4">
    <name type="scientific">Eublepharis macularius</name>
    <name type="common">Leopard gecko</name>
    <name type="synonym">Cyrtodactylus macularius</name>
    <dbReference type="NCBI Taxonomy" id="481883"/>
    <lineage>
        <taxon>Eukaryota</taxon>
        <taxon>Metazoa</taxon>
        <taxon>Chordata</taxon>
        <taxon>Craniata</taxon>
        <taxon>Vertebrata</taxon>
        <taxon>Euteleostomi</taxon>
        <taxon>Lepidosauria</taxon>
        <taxon>Squamata</taxon>
        <taxon>Bifurcata</taxon>
        <taxon>Gekkota</taxon>
        <taxon>Eublepharidae</taxon>
        <taxon>Eublepharinae</taxon>
        <taxon>Eublepharis</taxon>
    </lineage>
</organism>
<reference evidence="4" key="1">
    <citation type="submission" date="2025-08" db="UniProtKB">
        <authorList>
            <consortium name="RefSeq"/>
        </authorList>
    </citation>
    <scope>IDENTIFICATION</scope>
    <source>
        <tissue evidence="4">Blood</tissue>
    </source>
</reference>
<dbReference type="SUPFAM" id="SSF57667">
    <property type="entry name" value="beta-beta-alpha zinc fingers"/>
    <property type="match status" value="4"/>
</dbReference>